<dbReference type="SUPFAM" id="SSF55826">
    <property type="entry name" value="YbaK/ProRS associated domain"/>
    <property type="match status" value="1"/>
</dbReference>
<sequence length="98" mass="11270">MLQQNDLLTKLNKSKYVYKLYKHKALFTVKDSVKKRGIISGAHSKNLFLKNKKNHYFLFSCLEDTKVELKELSKSLNLGNISFAKQTALYKYLGVVPG</sequence>
<feature type="domain" description="YbaK/aminoacyl-tRNA synthetase-associated" evidence="2">
    <location>
        <begin position="23"/>
        <end position="98"/>
    </location>
</feature>
<dbReference type="GO" id="GO:0002161">
    <property type="term" value="F:aminoacyl-tRNA deacylase activity"/>
    <property type="evidence" value="ECO:0007669"/>
    <property type="project" value="InterPro"/>
</dbReference>
<protein>
    <recommendedName>
        <fullName evidence="2">YbaK/aminoacyl-tRNA synthetase-associated domain-containing protein</fullName>
    </recommendedName>
</protein>
<evidence type="ECO:0000256" key="1">
    <source>
        <dbReference type="ARBA" id="ARBA00010201"/>
    </source>
</evidence>
<dbReference type="AlphaFoldDB" id="A0A382Z1H3"/>
<name>A0A382Z1H3_9ZZZZ</name>
<dbReference type="Gene3D" id="3.90.960.10">
    <property type="entry name" value="YbaK/aminoacyl-tRNA synthetase-associated domain"/>
    <property type="match status" value="1"/>
</dbReference>
<gene>
    <name evidence="3" type="ORF">METZ01_LOCUS441799</name>
</gene>
<comment type="similarity">
    <text evidence="1">Belongs to the PRORSD1 family.</text>
</comment>
<dbReference type="Pfam" id="PF04073">
    <property type="entry name" value="tRNA_edit"/>
    <property type="match status" value="1"/>
</dbReference>
<dbReference type="InterPro" id="IPR007214">
    <property type="entry name" value="YbaK/aa-tRNA-synth-assoc-dom"/>
</dbReference>
<dbReference type="EMBL" id="UINC01179981">
    <property type="protein sequence ID" value="SVD88945.1"/>
    <property type="molecule type" value="Genomic_DNA"/>
</dbReference>
<dbReference type="InterPro" id="IPR040285">
    <property type="entry name" value="ProX/PRXD1"/>
</dbReference>
<evidence type="ECO:0000313" key="3">
    <source>
        <dbReference type="EMBL" id="SVD88945.1"/>
    </source>
</evidence>
<organism evidence="3">
    <name type="scientific">marine metagenome</name>
    <dbReference type="NCBI Taxonomy" id="408172"/>
    <lineage>
        <taxon>unclassified sequences</taxon>
        <taxon>metagenomes</taxon>
        <taxon>ecological metagenomes</taxon>
    </lineage>
</organism>
<dbReference type="PANTHER" id="PTHR31423:SF3">
    <property type="entry name" value="PROLYL-TRNA SYNTHETASE ASSOCIATED DOMAIN-CONTAINING PROTEIN 1-RELATED"/>
    <property type="match status" value="1"/>
</dbReference>
<reference evidence="3" key="1">
    <citation type="submission" date="2018-05" db="EMBL/GenBank/DDBJ databases">
        <authorList>
            <person name="Lanie J.A."/>
            <person name="Ng W.-L."/>
            <person name="Kazmierczak K.M."/>
            <person name="Andrzejewski T.M."/>
            <person name="Davidsen T.M."/>
            <person name="Wayne K.J."/>
            <person name="Tettelin H."/>
            <person name="Glass J.I."/>
            <person name="Rusch D."/>
            <person name="Podicherti R."/>
            <person name="Tsui H.-C.T."/>
            <person name="Winkler M.E."/>
        </authorList>
    </citation>
    <scope>NUCLEOTIDE SEQUENCE</scope>
</reference>
<dbReference type="PANTHER" id="PTHR31423">
    <property type="entry name" value="YBAK DOMAIN-CONTAINING PROTEIN"/>
    <property type="match status" value="1"/>
</dbReference>
<accession>A0A382Z1H3</accession>
<proteinExistence type="inferred from homology"/>
<feature type="non-terminal residue" evidence="3">
    <location>
        <position position="98"/>
    </location>
</feature>
<dbReference type="InterPro" id="IPR036754">
    <property type="entry name" value="YbaK/aa-tRNA-synt-asso_dom_sf"/>
</dbReference>
<evidence type="ECO:0000259" key="2">
    <source>
        <dbReference type="Pfam" id="PF04073"/>
    </source>
</evidence>